<evidence type="ECO:0000313" key="2">
    <source>
        <dbReference type="EMBL" id="BCE35721.1"/>
    </source>
</evidence>
<dbReference type="InterPro" id="IPR001387">
    <property type="entry name" value="Cro/C1-type_HTH"/>
</dbReference>
<dbReference type="CDD" id="cd00093">
    <property type="entry name" value="HTH_XRE"/>
    <property type="match status" value="1"/>
</dbReference>
<name>A0A809YDC8_9BRAD</name>
<dbReference type="EMBL" id="AP023093">
    <property type="protein sequence ID" value="BCE35721.1"/>
    <property type="molecule type" value="Genomic_DNA"/>
</dbReference>
<dbReference type="PROSITE" id="PS50943">
    <property type="entry name" value="HTH_CROC1"/>
    <property type="match status" value="1"/>
</dbReference>
<accession>A0A809YDC8</accession>
<dbReference type="InterPro" id="IPR010982">
    <property type="entry name" value="Lambda_DNA-bd_dom_sf"/>
</dbReference>
<sequence length="52" mass="5805">MAYEAGVNRTYMSKLEKGGTFVGLEIIGKLAKVLDVEAAEFLKPPPKRPRKR</sequence>
<protein>
    <recommendedName>
        <fullName evidence="1">HTH cro/C1-type domain-containing protein</fullName>
    </recommendedName>
</protein>
<dbReference type="AlphaFoldDB" id="A0A809YDC8"/>
<reference evidence="2" key="1">
    <citation type="submission" date="2020-05" db="EMBL/GenBank/DDBJ databases">
        <title>Complete genome sequence of Bradyrhizobium diazoefficiens XF3 isolated from soybean nodule.</title>
        <authorList>
            <person name="Noda R."/>
            <person name="Kakizaki K."/>
            <person name="Minamisawa K."/>
        </authorList>
    </citation>
    <scope>NUCLEOTIDE SEQUENCE</scope>
    <source>
        <strain evidence="2">XF3</strain>
    </source>
</reference>
<proteinExistence type="predicted"/>
<dbReference type="SUPFAM" id="SSF47413">
    <property type="entry name" value="lambda repressor-like DNA-binding domains"/>
    <property type="match status" value="1"/>
</dbReference>
<gene>
    <name evidence="2" type="ORF">XF3B_07520</name>
</gene>
<dbReference type="GO" id="GO:0003677">
    <property type="term" value="F:DNA binding"/>
    <property type="evidence" value="ECO:0007669"/>
    <property type="project" value="InterPro"/>
</dbReference>
<organism evidence="2">
    <name type="scientific">Bradyrhizobium diazoefficiens</name>
    <dbReference type="NCBI Taxonomy" id="1355477"/>
    <lineage>
        <taxon>Bacteria</taxon>
        <taxon>Pseudomonadati</taxon>
        <taxon>Pseudomonadota</taxon>
        <taxon>Alphaproteobacteria</taxon>
        <taxon>Hyphomicrobiales</taxon>
        <taxon>Nitrobacteraceae</taxon>
        <taxon>Bradyrhizobium</taxon>
    </lineage>
</organism>
<dbReference type="Gene3D" id="1.10.260.40">
    <property type="entry name" value="lambda repressor-like DNA-binding domains"/>
    <property type="match status" value="1"/>
</dbReference>
<evidence type="ECO:0000259" key="1">
    <source>
        <dbReference type="PROSITE" id="PS50943"/>
    </source>
</evidence>
<feature type="domain" description="HTH cro/C1-type" evidence="1">
    <location>
        <begin position="1"/>
        <end position="41"/>
    </location>
</feature>